<reference evidence="2" key="1">
    <citation type="journal article" date="2014" name="Science">
        <title>Ancient hybridizations among the ancestral genomes of bread wheat.</title>
        <authorList>
            <consortium name="International Wheat Genome Sequencing Consortium,"/>
            <person name="Marcussen T."/>
            <person name="Sandve S.R."/>
            <person name="Heier L."/>
            <person name="Spannagl M."/>
            <person name="Pfeifer M."/>
            <person name="Jakobsen K.S."/>
            <person name="Wulff B.B."/>
            <person name="Steuernagel B."/>
            <person name="Mayer K.F."/>
            <person name="Olsen O.A."/>
        </authorList>
    </citation>
    <scope>NUCLEOTIDE SEQUENCE [LARGE SCALE GENOMIC DNA]</scope>
    <source>
        <strain evidence="2">cv. AL8/78</strain>
    </source>
</reference>
<dbReference type="AlphaFoldDB" id="A0A453HNN1"/>
<reference evidence="1" key="3">
    <citation type="journal article" date="2017" name="Nature">
        <title>Genome sequence of the progenitor of the wheat D genome Aegilops tauschii.</title>
        <authorList>
            <person name="Luo M.C."/>
            <person name="Gu Y.Q."/>
            <person name="Puiu D."/>
            <person name="Wang H."/>
            <person name="Twardziok S.O."/>
            <person name="Deal K.R."/>
            <person name="Huo N."/>
            <person name="Zhu T."/>
            <person name="Wang L."/>
            <person name="Wang Y."/>
            <person name="McGuire P.E."/>
            <person name="Liu S."/>
            <person name="Long H."/>
            <person name="Ramasamy R.K."/>
            <person name="Rodriguez J.C."/>
            <person name="Van S.L."/>
            <person name="Yuan L."/>
            <person name="Wang Z."/>
            <person name="Xia Z."/>
            <person name="Xiao L."/>
            <person name="Anderson O.D."/>
            <person name="Ouyang S."/>
            <person name="Liang Y."/>
            <person name="Zimin A.V."/>
            <person name="Pertea G."/>
            <person name="Qi P."/>
            <person name="Bennetzen J.L."/>
            <person name="Dai X."/>
            <person name="Dawson M.W."/>
            <person name="Muller H.G."/>
            <person name="Kugler K."/>
            <person name="Rivarola-Duarte L."/>
            <person name="Spannagl M."/>
            <person name="Mayer K.F.X."/>
            <person name="Lu F.H."/>
            <person name="Bevan M.W."/>
            <person name="Leroy P."/>
            <person name="Li P."/>
            <person name="You F.M."/>
            <person name="Sun Q."/>
            <person name="Liu Z."/>
            <person name="Lyons E."/>
            <person name="Wicker T."/>
            <person name="Salzberg S.L."/>
            <person name="Devos K.M."/>
            <person name="Dvorak J."/>
        </authorList>
    </citation>
    <scope>NUCLEOTIDE SEQUENCE [LARGE SCALE GENOMIC DNA]</scope>
    <source>
        <strain evidence="1">cv. AL8/78</strain>
    </source>
</reference>
<keyword evidence="2" id="KW-1185">Reference proteome</keyword>
<evidence type="ECO:0000313" key="1">
    <source>
        <dbReference type="EnsemblPlants" id="AET4Gv20248600.1"/>
    </source>
</evidence>
<protein>
    <submittedName>
        <fullName evidence="1">Uncharacterized protein</fullName>
    </submittedName>
</protein>
<reference evidence="1" key="4">
    <citation type="submission" date="2019-03" db="UniProtKB">
        <authorList>
            <consortium name="EnsemblPlants"/>
        </authorList>
    </citation>
    <scope>IDENTIFICATION</scope>
</reference>
<organism evidence="1 2">
    <name type="scientific">Aegilops tauschii subsp. strangulata</name>
    <name type="common">Goatgrass</name>
    <dbReference type="NCBI Taxonomy" id="200361"/>
    <lineage>
        <taxon>Eukaryota</taxon>
        <taxon>Viridiplantae</taxon>
        <taxon>Streptophyta</taxon>
        <taxon>Embryophyta</taxon>
        <taxon>Tracheophyta</taxon>
        <taxon>Spermatophyta</taxon>
        <taxon>Magnoliopsida</taxon>
        <taxon>Liliopsida</taxon>
        <taxon>Poales</taxon>
        <taxon>Poaceae</taxon>
        <taxon>BOP clade</taxon>
        <taxon>Pooideae</taxon>
        <taxon>Triticodae</taxon>
        <taxon>Triticeae</taxon>
        <taxon>Triticinae</taxon>
        <taxon>Aegilops</taxon>
    </lineage>
</organism>
<evidence type="ECO:0000313" key="2">
    <source>
        <dbReference type="Proteomes" id="UP000015105"/>
    </source>
</evidence>
<name>A0A453HNN1_AEGTS</name>
<dbReference type="STRING" id="200361.A0A453HNN1"/>
<reference evidence="1" key="5">
    <citation type="journal article" date="2021" name="G3 (Bethesda)">
        <title>Aegilops tauschii genome assembly Aet v5.0 features greater sequence contiguity and improved annotation.</title>
        <authorList>
            <person name="Wang L."/>
            <person name="Zhu T."/>
            <person name="Rodriguez J.C."/>
            <person name="Deal K.R."/>
            <person name="Dubcovsky J."/>
            <person name="McGuire P.E."/>
            <person name="Lux T."/>
            <person name="Spannagl M."/>
            <person name="Mayer K.F.X."/>
            <person name="Baldrich P."/>
            <person name="Meyers B.C."/>
            <person name="Huo N."/>
            <person name="Gu Y.Q."/>
            <person name="Zhou H."/>
            <person name="Devos K.M."/>
            <person name="Bennetzen J.L."/>
            <person name="Unver T."/>
            <person name="Budak H."/>
            <person name="Gulick P.J."/>
            <person name="Galiba G."/>
            <person name="Kalapos B."/>
            <person name="Nelson D.R."/>
            <person name="Li P."/>
            <person name="You F.M."/>
            <person name="Luo M.C."/>
            <person name="Dvorak J."/>
        </authorList>
    </citation>
    <scope>NUCLEOTIDE SEQUENCE [LARGE SCALE GENOMIC DNA]</scope>
    <source>
        <strain evidence="1">cv. AL8/78</strain>
    </source>
</reference>
<proteinExistence type="predicted"/>
<dbReference type="Proteomes" id="UP000015105">
    <property type="component" value="Chromosome 4D"/>
</dbReference>
<accession>A0A453HNN1</accession>
<sequence>MTKGFQVGLAVAVVLITRSNLTRYRDRGGDLSLDRSLHQDRTLTKIPYKKSTPSASSISRAVGIFQAILQ</sequence>
<dbReference type="EnsemblPlants" id="AET4Gv20248600.1">
    <property type="protein sequence ID" value="AET4Gv20248600.1"/>
    <property type="gene ID" value="AET4Gv20248600"/>
</dbReference>
<dbReference type="Gramene" id="AET4Gv20248600.1">
    <property type="protein sequence ID" value="AET4Gv20248600.1"/>
    <property type="gene ID" value="AET4Gv20248600"/>
</dbReference>
<reference evidence="2" key="2">
    <citation type="journal article" date="2017" name="Nat. Plants">
        <title>The Aegilops tauschii genome reveals multiple impacts of transposons.</title>
        <authorList>
            <person name="Zhao G."/>
            <person name="Zou C."/>
            <person name="Li K."/>
            <person name="Wang K."/>
            <person name="Li T."/>
            <person name="Gao L."/>
            <person name="Zhang X."/>
            <person name="Wang H."/>
            <person name="Yang Z."/>
            <person name="Liu X."/>
            <person name="Jiang W."/>
            <person name="Mao L."/>
            <person name="Kong X."/>
            <person name="Jiao Y."/>
            <person name="Jia J."/>
        </authorList>
    </citation>
    <scope>NUCLEOTIDE SEQUENCE [LARGE SCALE GENOMIC DNA]</scope>
    <source>
        <strain evidence="2">cv. AL8/78</strain>
    </source>
</reference>